<protein>
    <recommendedName>
        <fullName evidence="4">DUF2905 domain-containing protein</fullName>
    </recommendedName>
</protein>
<sequence length="64" mass="7383">MIRWFLVTFLGLVLINGLWPLLSRFGLGRLPGDLRWRLFGREICLPIATALVLSGMLSLLMRWL</sequence>
<keyword evidence="1" id="KW-0812">Transmembrane</keyword>
<proteinExistence type="predicted"/>
<dbReference type="AlphaFoldDB" id="A0A7V8JRF3"/>
<accession>A0A7V8JRF3</accession>
<name>A0A7V8JRF3_9BURK</name>
<organism evidence="2 3">
    <name type="scientific">Paracidovorax wautersii</name>
    <dbReference type="NCBI Taxonomy" id="1177982"/>
    <lineage>
        <taxon>Bacteria</taxon>
        <taxon>Pseudomonadati</taxon>
        <taxon>Pseudomonadota</taxon>
        <taxon>Betaproteobacteria</taxon>
        <taxon>Burkholderiales</taxon>
        <taxon>Comamonadaceae</taxon>
        <taxon>Paracidovorax</taxon>
    </lineage>
</organism>
<dbReference type="InterPro" id="IPR021320">
    <property type="entry name" value="DUF2905"/>
</dbReference>
<evidence type="ECO:0008006" key="4">
    <source>
        <dbReference type="Google" id="ProtNLM"/>
    </source>
</evidence>
<keyword evidence="1" id="KW-1133">Transmembrane helix</keyword>
<gene>
    <name evidence="2" type="ORF">GAK30_00645</name>
</gene>
<reference evidence="3" key="1">
    <citation type="journal article" date="2020" name="MBio">
        <title>Horizontal gene transfer to a defensive symbiont with a reduced genome amongst a multipartite beetle microbiome.</title>
        <authorList>
            <person name="Waterworth S.C."/>
            <person name="Florez L.V."/>
            <person name="Rees E.R."/>
            <person name="Hertweck C."/>
            <person name="Kaltenpoth M."/>
            <person name="Kwan J.C."/>
        </authorList>
    </citation>
    <scope>NUCLEOTIDE SEQUENCE [LARGE SCALE GENOMIC DNA]</scope>
</reference>
<dbReference type="EMBL" id="WNDQ01000006">
    <property type="protein sequence ID" value="KAF1023192.1"/>
    <property type="molecule type" value="Genomic_DNA"/>
</dbReference>
<dbReference type="Pfam" id="PF11146">
    <property type="entry name" value="DUF2905"/>
    <property type="match status" value="1"/>
</dbReference>
<keyword evidence="1" id="KW-0472">Membrane</keyword>
<evidence type="ECO:0000313" key="3">
    <source>
        <dbReference type="Proteomes" id="UP000461670"/>
    </source>
</evidence>
<comment type="caution">
    <text evidence="2">The sequence shown here is derived from an EMBL/GenBank/DDBJ whole genome shotgun (WGS) entry which is preliminary data.</text>
</comment>
<evidence type="ECO:0000256" key="1">
    <source>
        <dbReference type="SAM" id="Phobius"/>
    </source>
</evidence>
<dbReference type="Proteomes" id="UP000461670">
    <property type="component" value="Unassembled WGS sequence"/>
</dbReference>
<feature type="transmembrane region" description="Helical" evidence="1">
    <location>
        <begin position="39"/>
        <end position="60"/>
    </location>
</feature>
<evidence type="ECO:0000313" key="2">
    <source>
        <dbReference type="EMBL" id="KAF1023192.1"/>
    </source>
</evidence>